<evidence type="ECO:0000256" key="6">
    <source>
        <dbReference type="ARBA" id="ARBA00022837"/>
    </source>
</evidence>
<evidence type="ECO:0000256" key="9">
    <source>
        <dbReference type="SAM" id="MobiDB-lite"/>
    </source>
</evidence>
<keyword evidence="11" id="KW-1185">Reference proteome</keyword>
<evidence type="ECO:0000256" key="8">
    <source>
        <dbReference type="ARBA" id="ARBA00038263"/>
    </source>
</evidence>
<keyword evidence="6" id="KW-0106">Calcium</keyword>
<feature type="region of interest" description="Disordered" evidence="9">
    <location>
        <begin position="712"/>
        <end position="738"/>
    </location>
</feature>
<dbReference type="PANTHER" id="PTHR40088:SF1">
    <property type="entry name" value="PECTATE LYASE PEL9"/>
    <property type="match status" value="1"/>
</dbReference>
<dbReference type="InterPro" id="IPR006626">
    <property type="entry name" value="PbH1"/>
</dbReference>
<evidence type="ECO:0000256" key="4">
    <source>
        <dbReference type="ARBA" id="ARBA00022723"/>
    </source>
</evidence>
<feature type="compositionally biased region" description="Low complexity" evidence="9">
    <location>
        <begin position="300"/>
        <end position="310"/>
    </location>
</feature>
<dbReference type="PANTHER" id="PTHR40088">
    <property type="entry name" value="PECTATE LYASE (EUROFUNG)"/>
    <property type="match status" value="1"/>
</dbReference>
<evidence type="ECO:0000313" key="10">
    <source>
        <dbReference type="EMBL" id="SDS99993.1"/>
    </source>
</evidence>
<keyword evidence="7" id="KW-0456">Lyase</keyword>
<accession>A0A1H1WS60</accession>
<feature type="compositionally biased region" description="Gly residues" evidence="9">
    <location>
        <begin position="383"/>
        <end position="432"/>
    </location>
</feature>
<feature type="compositionally biased region" description="Gly residues" evidence="9">
    <location>
        <begin position="333"/>
        <end position="376"/>
    </location>
</feature>
<dbReference type="EMBL" id="LT629750">
    <property type="protein sequence ID" value="SDS99993.1"/>
    <property type="molecule type" value="Genomic_DNA"/>
</dbReference>
<organism evidence="10 11">
    <name type="scientific">Bradyrhizobium canariense</name>
    <dbReference type="NCBI Taxonomy" id="255045"/>
    <lineage>
        <taxon>Bacteria</taxon>
        <taxon>Pseudomonadati</taxon>
        <taxon>Pseudomonadota</taxon>
        <taxon>Alphaproteobacteria</taxon>
        <taxon>Hyphomicrobiales</taxon>
        <taxon>Nitrobacteraceae</taxon>
        <taxon>Bradyrhizobium</taxon>
    </lineage>
</organism>
<evidence type="ECO:0000256" key="3">
    <source>
        <dbReference type="ARBA" id="ARBA00022525"/>
    </source>
</evidence>
<keyword evidence="3" id="KW-0964">Secreted</keyword>
<dbReference type="InterPro" id="IPR012334">
    <property type="entry name" value="Pectin_lyas_fold"/>
</dbReference>
<feature type="compositionally biased region" description="Gly residues" evidence="9">
    <location>
        <begin position="614"/>
        <end position="630"/>
    </location>
</feature>
<keyword evidence="5" id="KW-0732">Signal</keyword>
<comment type="similarity">
    <text evidence="8">Belongs to the polysaccharide lyase 9 family.</text>
</comment>
<feature type="region of interest" description="Disordered" evidence="9">
    <location>
        <begin position="296"/>
        <end position="505"/>
    </location>
</feature>
<feature type="compositionally biased region" description="Low complexity" evidence="9">
    <location>
        <begin position="491"/>
        <end position="505"/>
    </location>
</feature>
<name>A0A1H1WS60_9BRAD</name>
<evidence type="ECO:0000256" key="2">
    <source>
        <dbReference type="ARBA" id="ARBA00004613"/>
    </source>
</evidence>
<dbReference type="InterPro" id="IPR052052">
    <property type="entry name" value="Polysaccharide_Lyase_9"/>
</dbReference>
<reference evidence="11" key="1">
    <citation type="submission" date="2016-10" db="EMBL/GenBank/DDBJ databases">
        <authorList>
            <person name="Varghese N."/>
            <person name="Submissions S."/>
        </authorList>
    </citation>
    <scope>NUCLEOTIDE SEQUENCE [LARGE SCALE GENOMIC DNA]</scope>
    <source>
        <strain evidence="11">GAS369</strain>
    </source>
</reference>
<evidence type="ECO:0000256" key="1">
    <source>
        <dbReference type="ARBA" id="ARBA00001913"/>
    </source>
</evidence>
<evidence type="ECO:0000256" key="7">
    <source>
        <dbReference type="ARBA" id="ARBA00023239"/>
    </source>
</evidence>
<dbReference type="InterPro" id="IPR011050">
    <property type="entry name" value="Pectin_lyase_fold/virulence"/>
</dbReference>
<dbReference type="GO" id="GO:0005576">
    <property type="term" value="C:extracellular region"/>
    <property type="evidence" value="ECO:0007669"/>
    <property type="project" value="UniProtKB-SubCell"/>
</dbReference>
<evidence type="ECO:0000256" key="5">
    <source>
        <dbReference type="ARBA" id="ARBA00022729"/>
    </source>
</evidence>
<feature type="compositionally biased region" description="Polar residues" evidence="9">
    <location>
        <begin position="591"/>
        <end position="606"/>
    </location>
</feature>
<dbReference type="SUPFAM" id="SSF51126">
    <property type="entry name" value="Pectin lyase-like"/>
    <property type="match status" value="1"/>
</dbReference>
<comment type="subcellular location">
    <subcellularLocation>
        <location evidence="2">Secreted</location>
    </subcellularLocation>
</comment>
<dbReference type="RefSeq" id="WP_146688493.1">
    <property type="nucleotide sequence ID" value="NZ_LT629750.1"/>
</dbReference>
<feature type="compositionally biased region" description="Low complexity" evidence="9">
    <location>
        <begin position="716"/>
        <end position="730"/>
    </location>
</feature>
<gene>
    <name evidence="10" type="ORF">SAMN05444158_3991</name>
</gene>
<keyword evidence="4" id="KW-0479">Metal-binding</keyword>
<protein>
    <recommendedName>
        <fullName evidence="12">Right handed beta helix region</fullName>
    </recommendedName>
</protein>
<comment type="cofactor">
    <cofactor evidence="1">
        <name>Ca(2+)</name>
        <dbReference type="ChEBI" id="CHEBI:29108"/>
    </cofactor>
</comment>
<dbReference type="Proteomes" id="UP000243904">
    <property type="component" value="Chromosome I"/>
</dbReference>
<dbReference type="SMART" id="SM00710">
    <property type="entry name" value="PbH1"/>
    <property type="match status" value="6"/>
</dbReference>
<evidence type="ECO:0000313" key="11">
    <source>
        <dbReference type="Proteomes" id="UP000243904"/>
    </source>
</evidence>
<feature type="compositionally biased region" description="Gly residues" evidence="9">
    <location>
        <begin position="311"/>
        <end position="324"/>
    </location>
</feature>
<feature type="region of interest" description="Disordered" evidence="9">
    <location>
        <begin position="591"/>
        <end position="656"/>
    </location>
</feature>
<dbReference type="AlphaFoldDB" id="A0A1H1WS60"/>
<feature type="compositionally biased region" description="Gly residues" evidence="9">
    <location>
        <begin position="440"/>
        <end position="490"/>
    </location>
</feature>
<sequence length="738" mass="70049">MTTYYVSSQIGSANNAGTSASAPLASLQAAADLVKAGDTVEVMNGTYAPVTITTSGTESAPITFEAAPGQTPVINSSGYWNGIDIQASNIVINGFTVEGDAANYNLSQAMAGYGGTANLNGNGISVNSSSSVPLPNHIIIENNTVTNEPGGGIGTVGADYVQILNNTVTNNAHWSAYGNSGISVYESQNLDNNAGAHFVISGNSVSGNAQMVPTGGVNNSITDGEGIILDTNTGYTGQILVQNNTVTGNGSSGIESFLTANATISGNTIYGNNTQNVQSASNAAILINQSSNDTVTGNVTTAPSGSTGTTTGTGTGSTGSGSSGSGSSASGGSSSGSGTTTGTGTGTSSGSGTTGTGTGTSSGGGSVTDPTGGSGSGSSASGGSSGSGTTTGTGTGTSSGSGTTGTGTTGTGTGTSSSGGGSVTDPTGGSGSGSPASGGSSSGSGTGTGTTGTGTSSGGGSVTDPTGGTGSGTSSGGTTGTGTVGTGASGGATPPKAPAVTVADPSLSISPDQSVKLGVSVSASNAADKVTVNIKGLPSYETITDNLDHKTFSGSSVTLTAAEVNSGLTLKSSYTGNGSPTSTLTITATDRTNHSSSAAQSITVTDPPSTSGTGTSGSGSTGSGSTGTSGSGSSSHGGWPGQWGGGGHHSDVSQWFNSHPGFAKTAQTLSDAFSSKSGASSAAGSSTDQTASAGAKAFALFNQMMAGDFGNTSHFTQGGSSSAQTQQQASNQLTRPLH</sequence>
<evidence type="ECO:0008006" key="12">
    <source>
        <dbReference type="Google" id="ProtNLM"/>
    </source>
</evidence>
<dbReference type="Gene3D" id="2.160.20.10">
    <property type="entry name" value="Single-stranded right-handed beta-helix, Pectin lyase-like"/>
    <property type="match status" value="1"/>
</dbReference>
<proteinExistence type="inferred from homology"/>
<dbReference type="GO" id="GO:0016837">
    <property type="term" value="F:carbon-oxygen lyase activity, acting on polysaccharides"/>
    <property type="evidence" value="ECO:0007669"/>
    <property type="project" value="TreeGrafter"/>
</dbReference>
<dbReference type="GO" id="GO:0046872">
    <property type="term" value="F:metal ion binding"/>
    <property type="evidence" value="ECO:0007669"/>
    <property type="project" value="UniProtKB-KW"/>
</dbReference>
<feature type="compositionally biased region" description="Gly residues" evidence="9">
    <location>
        <begin position="638"/>
        <end position="647"/>
    </location>
</feature>